<evidence type="ECO:0000313" key="2">
    <source>
        <dbReference type="Proteomes" id="UP001218629"/>
    </source>
</evidence>
<proteinExistence type="predicted"/>
<accession>A0ABY8A989</accession>
<protein>
    <submittedName>
        <fullName evidence="1">Uncharacterized protein</fullName>
    </submittedName>
</protein>
<organism evidence="1 2">
    <name type="scientific">Streptomyces yunnanensis</name>
    <dbReference type="NCBI Taxonomy" id="156453"/>
    <lineage>
        <taxon>Bacteria</taxon>
        <taxon>Bacillati</taxon>
        <taxon>Actinomycetota</taxon>
        <taxon>Actinomycetes</taxon>
        <taxon>Kitasatosporales</taxon>
        <taxon>Streptomycetaceae</taxon>
        <taxon>Streptomyces</taxon>
    </lineage>
</organism>
<keyword evidence="2" id="KW-1185">Reference proteome</keyword>
<evidence type="ECO:0000313" key="1">
    <source>
        <dbReference type="EMBL" id="WEB41266.1"/>
    </source>
</evidence>
<sequence>MRKTQVSECPVRKPSVVPYVVSWSTELAGFEGMLDVKWDSLGPKLGYKDERSSDRVGRDQVLWGRMIYRPGVGRPEYDSMHPGRQYYAMRWMKCQVCGESVCRNEDGWLFLDWRKENDPLTWPERSVTAMPPLCEVHARVAIAECPHLRNTEFLALRVRTPRIWGYSGAPYTLTSDGWSVGEHDALCPVGDPNLRAVLASRLYRELCNVTVVGRGVAG</sequence>
<dbReference type="RefSeq" id="WP_275308317.1">
    <property type="nucleotide sequence ID" value="NZ_CP095749.1"/>
</dbReference>
<dbReference type="EMBL" id="CP095749">
    <property type="protein sequence ID" value="WEB41266.1"/>
    <property type="molecule type" value="Genomic_DNA"/>
</dbReference>
<name>A0ABY8A989_9ACTN</name>
<reference evidence="1 2" key="1">
    <citation type="submission" date="2022-03" db="EMBL/GenBank/DDBJ databases">
        <title>Streptomyces yunnanensis P86,complete genome.</title>
        <authorList>
            <person name="Chen S."/>
            <person name="Zhang Q."/>
        </authorList>
    </citation>
    <scope>NUCLEOTIDE SEQUENCE [LARGE SCALE GENOMIC DNA]</scope>
    <source>
        <strain evidence="1 2">P86</strain>
    </source>
</reference>
<gene>
    <name evidence="1" type="ORF">MOV08_19605</name>
</gene>
<dbReference type="Proteomes" id="UP001218629">
    <property type="component" value="Chromosome"/>
</dbReference>